<dbReference type="Proteomes" id="UP000818029">
    <property type="component" value="Chromosome A10"/>
</dbReference>
<dbReference type="GeneID" id="107895651"/>
<organism evidence="1 2">
    <name type="scientific">Gossypium hirsutum</name>
    <name type="common">Upland cotton</name>
    <name type="synonym">Gossypium mexicanum</name>
    <dbReference type="NCBI Taxonomy" id="3635"/>
    <lineage>
        <taxon>Eukaryota</taxon>
        <taxon>Viridiplantae</taxon>
        <taxon>Streptophyta</taxon>
        <taxon>Embryophyta</taxon>
        <taxon>Tracheophyta</taxon>
        <taxon>Spermatophyta</taxon>
        <taxon>Magnoliopsida</taxon>
        <taxon>eudicotyledons</taxon>
        <taxon>Gunneridae</taxon>
        <taxon>Pentapetalae</taxon>
        <taxon>rosids</taxon>
        <taxon>malvids</taxon>
        <taxon>Malvales</taxon>
        <taxon>Malvaceae</taxon>
        <taxon>Malvoideae</taxon>
        <taxon>Gossypium</taxon>
    </lineage>
</organism>
<accession>A0A1U8IDW5</accession>
<evidence type="ECO:0000313" key="2">
    <source>
        <dbReference type="RefSeq" id="XP_016676386.1"/>
    </source>
</evidence>
<sequence length="190" mass="21129">MGRGQRAPGRGAGRTKVRQSALVYAAHCREDRNAPDVITGTFFIDNLPYTALIDVGSMYSYIACNLVKHQVNLDCVAKWVVLKTVEGNEIVVIGERQNYFSNVISTLMVEKLVCKGCEAYLAYIIFSDSEISSIKDIGIVKDFPDLFPDELTGLHRNREVEFGIELLLGIALVSIVPYRMAPKELVELKA</sequence>
<dbReference type="PaxDb" id="3635-A0A1U8IDW5"/>
<name>A0A1U8IDW5_GOSHI</name>
<dbReference type="AlphaFoldDB" id="A0A1U8IDW5"/>
<reference evidence="2" key="2">
    <citation type="submission" date="2025-08" db="UniProtKB">
        <authorList>
            <consortium name="RefSeq"/>
        </authorList>
    </citation>
    <scope>IDENTIFICATION</scope>
</reference>
<dbReference type="KEGG" id="ghi:107895651"/>
<evidence type="ECO:0000313" key="1">
    <source>
        <dbReference type="Proteomes" id="UP000818029"/>
    </source>
</evidence>
<dbReference type="OrthoDB" id="999475at2759"/>
<keyword evidence="1" id="KW-1185">Reference proteome</keyword>
<reference evidence="1" key="1">
    <citation type="journal article" date="2020" name="Nat. Genet.">
        <title>Genomic diversifications of five Gossypium allopolyploid species and their impact on cotton improvement.</title>
        <authorList>
            <person name="Chen Z.J."/>
            <person name="Sreedasyam A."/>
            <person name="Ando A."/>
            <person name="Song Q."/>
            <person name="De Santiago L.M."/>
            <person name="Hulse-Kemp A.M."/>
            <person name="Ding M."/>
            <person name="Ye W."/>
            <person name="Kirkbride R.C."/>
            <person name="Jenkins J."/>
            <person name="Plott C."/>
            <person name="Lovell J."/>
            <person name="Lin Y.M."/>
            <person name="Vaughn R."/>
            <person name="Liu B."/>
            <person name="Simpson S."/>
            <person name="Scheffler B.E."/>
            <person name="Wen L."/>
            <person name="Saski C.A."/>
            <person name="Grover C.E."/>
            <person name="Hu G."/>
            <person name="Conover J.L."/>
            <person name="Carlson J.W."/>
            <person name="Shu S."/>
            <person name="Boston L.B."/>
            <person name="Williams M."/>
            <person name="Peterson D.G."/>
            <person name="McGee K."/>
            <person name="Jones D.C."/>
            <person name="Wendel J.F."/>
            <person name="Stelly D.M."/>
            <person name="Grimwood J."/>
            <person name="Schmutz J."/>
        </authorList>
    </citation>
    <scope>NUCLEOTIDE SEQUENCE [LARGE SCALE GENOMIC DNA]</scope>
    <source>
        <strain evidence="1">cv. TM-1</strain>
    </source>
</reference>
<protein>
    <submittedName>
        <fullName evidence="2">Uncharacterized protein</fullName>
    </submittedName>
</protein>
<gene>
    <name evidence="2" type="primary">LOC107895651</name>
</gene>
<dbReference type="RefSeq" id="XP_016676386.1">
    <property type="nucleotide sequence ID" value="XM_016820897.1"/>
</dbReference>
<proteinExistence type="predicted"/>
<dbReference type="Pfam" id="PF08284">
    <property type="entry name" value="RVP_2"/>
    <property type="match status" value="1"/>
</dbReference>